<dbReference type="AlphaFoldDB" id="A0A183HTG7"/>
<feature type="compositionally biased region" description="Low complexity" evidence="1">
    <location>
        <begin position="94"/>
        <end position="132"/>
    </location>
</feature>
<evidence type="ECO:0000313" key="4">
    <source>
        <dbReference type="WBParaSite" id="OFLC_0001077901-mRNA-1"/>
    </source>
</evidence>
<organism evidence="4">
    <name type="scientific">Onchocerca flexuosa</name>
    <dbReference type="NCBI Taxonomy" id="387005"/>
    <lineage>
        <taxon>Eukaryota</taxon>
        <taxon>Metazoa</taxon>
        <taxon>Ecdysozoa</taxon>
        <taxon>Nematoda</taxon>
        <taxon>Chromadorea</taxon>
        <taxon>Rhabditida</taxon>
        <taxon>Spirurina</taxon>
        <taxon>Spiruromorpha</taxon>
        <taxon>Filarioidea</taxon>
        <taxon>Onchocercidae</taxon>
        <taxon>Onchocerca</taxon>
    </lineage>
</organism>
<protein>
    <submittedName>
        <fullName evidence="4">Transcription factor Sox-6</fullName>
    </submittedName>
</protein>
<evidence type="ECO:0000256" key="1">
    <source>
        <dbReference type="SAM" id="MobiDB-lite"/>
    </source>
</evidence>
<feature type="compositionally biased region" description="Low complexity" evidence="1">
    <location>
        <begin position="58"/>
        <end position="78"/>
    </location>
</feature>
<dbReference type="WBParaSite" id="OFLC_0001077901-mRNA-1">
    <property type="protein sequence ID" value="OFLC_0001077901-mRNA-1"/>
    <property type="gene ID" value="OFLC_0001077901"/>
</dbReference>
<dbReference type="EMBL" id="UZAJ01014766">
    <property type="protein sequence ID" value="VDO71275.1"/>
    <property type="molecule type" value="Genomic_DNA"/>
</dbReference>
<dbReference type="Proteomes" id="UP000267606">
    <property type="component" value="Unassembled WGS sequence"/>
</dbReference>
<dbReference type="STRING" id="387005.A0A183HTG7"/>
<evidence type="ECO:0000313" key="2">
    <source>
        <dbReference type="EMBL" id="VDO71275.1"/>
    </source>
</evidence>
<gene>
    <name evidence="2" type="ORF">OFLC_LOCUS10778</name>
</gene>
<feature type="compositionally biased region" description="Polar residues" evidence="1">
    <location>
        <begin position="79"/>
        <end position="93"/>
    </location>
</feature>
<sequence>MQPPLFMDPKIAAQPIKHILSGRGMPIVPETTPYLRNPALANFMHHLHMQPPPIAGFSSTSTSPLLSHSNGSASACSSPNHLASHSPPVSNAPSKSSQQQIKHSSAAVPLPPATTSSSSSSNKLLNNSGNSSRASSPAAKLQQKIVSPIPIPTAHITPFMSHS</sequence>
<accession>A0A183HTG7</accession>
<feature type="region of interest" description="Disordered" evidence="1">
    <location>
        <begin position="54"/>
        <end position="146"/>
    </location>
</feature>
<evidence type="ECO:0000313" key="3">
    <source>
        <dbReference type="Proteomes" id="UP000267606"/>
    </source>
</evidence>
<name>A0A183HTG7_9BILA</name>
<reference evidence="2 3" key="2">
    <citation type="submission" date="2018-11" db="EMBL/GenBank/DDBJ databases">
        <authorList>
            <consortium name="Pathogen Informatics"/>
        </authorList>
    </citation>
    <scope>NUCLEOTIDE SEQUENCE [LARGE SCALE GENOMIC DNA]</scope>
</reference>
<proteinExistence type="predicted"/>
<reference evidence="4" key="1">
    <citation type="submission" date="2016-06" db="UniProtKB">
        <authorList>
            <consortium name="WormBaseParasite"/>
        </authorList>
    </citation>
    <scope>IDENTIFICATION</scope>
</reference>
<keyword evidence="3" id="KW-1185">Reference proteome</keyword>